<gene>
    <name evidence="1" type="ORF">NTG6680_0790</name>
</gene>
<dbReference type="Gene3D" id="3.40.50.300">
    <property type="entry name" value="P-loop containing nucleotide triphosphate hydrolases"/>
    <property type="match status" value="1"/>
</dbReference>
<dbReference type="EMBL" id="OU912926">
    <property type="protein sequence ID" value="CAG9932043.1"/>
    <property type="molecule type" value="Genomic_DNA"/>
</dbReference>
<keyword evidence="2" id="KW-1185">Reference proteome</keyword>
<dbReference type="InterPro" id="IPR027417">
    <property type="entry name" value="P-loop_NTPase"/>
</dbReference>
<reference evidence="1 2" key="1">
    <citation type="submission" date="2021-10" db="EMBL/GenBank/DDBJ databases">
        <authorList>
            <person name="Koch H."/>
        </authorList>
    </citation>
    <scope>NUCLEOTIDE SEQUENCE [LARGE SCALE GENOMIC DNA]</scope>
    <source>
        <strain evidence="1">6680</strain>
    </source>
</reference>
<name>A0ABM8YXA7_9PROT</name>
<sequence>MNETNLPAEIIHGHEDTSVRSHKITAQKSVDRPGNYDANDFYQEFGTGVLEILLNQAQPTPDKESHFKRISLADVWTNPPPPQRYIWGERVPSEALTLLAAHGGTGKSLFALQLAAHVSTGADFLGLPTEQSKTLFFSAEDATNTIRRRFGSLCRVDGLDPAKVEHNLIVLDATDAPCLFHEVNILGVRRGQVTEHYLKLKAMIEAERVAFLIIDNASDAFGANPIDRQHVTQFVRVLVHLVRKIGGAVLMLSHVNKVTSRAGKKQTDSEGYADSAAWHNAPRSRLFLNATDEAGSLSLAHQKNNVGKKQPDMNLAFRVDGSSIISLDAGHANGMASVNALLREGYRLPLMKLIHEFYVRGENISVSANSPGTNAHALLKAEPSYPQGLNKANCLAVIRECERQGFIVRETYIKKDRHEAERWALAHDGLRFIGMDVPEHVASKGVRVEDS</sequence>
<evidence type="ECO:0000313" key="1">
    <source>
        <dbReference type="EMBL" id="CAG9932043.1"/>
    </source>
</evidence>
<dbReference type="Pfam" id="PF13481">
    <property type="entry name" value="AAA_25"/>
    <property type="match status" value="1"/>
</dbReference>
<organism evidence="1 2">
    <name type="scientific">Candidatus Nitrotoga arctica</name>
    <dbReference type="NCBI Taxonomy" id="453162"/>
    <lineage>
        <taxon>Bacteria</taxon>
        <taxon>Pseudomonadati</taxon>
        <taxon>Pseudomonadota</taxon>
        <taxon>Betaproteobacteria</taxon>
        <taxon>Nitrosomonadales</taxon>
        <taxon>Gallionellaceae</taxon>
        <taxon>Candidatus Nitrotoga</taxon>
    </lineage>
</organism>
<proteinExistence type="predicted"/>
<evidence type="ECO:0000313" key="2">
    <source>
        <dbReference type="Proteomes" id="UP000839052"/>
    </source>
</evidence>
<protein>
    <submittedName>
        <fullName evidence="1">AAA domain-containing protein</fullName>
    </submittedName>
</protein>
<dbReference type="Proteomes" id="UP000839052">
    <property type="component" value="Chromosome"/>
</dbReference>
<dbReference type="SUPFAM" id="SSF52540">
    <property type="entry name" value="P-loop containing nucleoside triphosphate hydrolases"/>
    <property type="match status" value="1"/>
</dbReference>
<dbReference type="RefSeq" id="WP_239796051.1">
    <property type="nucleotide sequence ID" value="NZ_OU912926.1"/>
</dbReference>
<accession>A0ABM8YXA7</accession>